<evidence type="ECO:0000256" key="1">
    <source>
        <dbReference type="SAM" id="MobiDB-lite"/>
    </source>
</evidence>
<evidence type="ECO:0000313" key="3">
    <source>
        <dbReference type="Proteomes" id="UP001519460"/>
    </source>
</evidence>
<feature type="region of interest" description="Disordered" evidence="1">
    <location>
        <begin position="45"/>
        <end position="101"/>
    </location>
</feature>
<organism evidence="2 3">
    <name type="scientific">Batillaria attramentaria</name>
    <dbReference type="NCBI Taxonomy" id="370345"/>
    <lineage>
        <taxon>Eukaryota</taxon>
        <taxon>Metazoa</taxon>
        <taxon>Spiralia</taxon>
        <taxon>Lophotrochozoa</taxon>
        <taxon>Mollusca</taxon>
        <taxon>Gastropoda</taxon>
        <taxon>Caenogastropoda</taxon>
        <taxon>Sorbeoconcha</taxon>
        <taxon>Cerithioidea</taxon>
        <taxon>Batillariidae</taxon>
        <taxon>Batillaria</taxon>
    </lineage>
</organism>
<dbReference type="AlphaFoldDB" id="A0ABD0K4R4"/>
<protein>
    <submittedName>
        <fullName evidence="2">Uncharacterized protein</fullName>
    </submittedName>
</protein>
<keyword evidence="3" id="KW-1185">Reference proteome</keyword>
<dbReference type="EMBL" id="JACVVK020000248">
    <property type="protein sequence ID" value="KAK7482244.1"/>
    <property type="molecule type" value="Genomic_DNA"/>
</dbReference>
<dbReference type="Proteomes" id="UP001519460">
    <property type="component" value="Unassembled WGS sequence"/>
</dbReference>
<feature type="compositionally biased region" description="Polar residues" evidence="1">
    <location>
        <begin position="65"/>
        <end position="80"/>
    </location>
</feature>
<name>A0ABD0K4R4_9CAEN</name>
<evidence type="ECO:0000313" key="2">
    <source>
        <dbReference type="EMBL" id="KAK7482244.1"/>
    </source>
</evidence>
<reference evidence="2 3" key="1">
    <citation type="journal article" date="2023" name="Sci. Data">
        <title>Genome assembly of the Korean intertidal mud-creeper Batillaria attramentaria.</title>
        <authorList>
            <person name="Patra A.K."/>
            <person name="Ho P.T."/>
            <person name="Jun S."/>
            <person name="Lee S.J."/>
            <person name="Kim Y."/>
            <person name="Won Y.J."/>
        </authorList>
    </citation>
    <scope>NUCLEOTIDE SEQUENCE [LARGE SCALE GENOMIC DNA]</scope>
    <source>
        <strain evidence="2">Wonlab-2016</strain>
    </source>
</reference>
<proteinExistence type="predicted"/>
<sequence>MRNTFRWGSPPQAACPSPSGSLVCPGDTVLLVSLLHRRERQYRKQCAKSYRPGVESLPVGGEKSTAGTSHKPSGPLSLQSLAADDTGKGRRQFGRDRRTGVSSDLRRLLVGTVFETGSGVPDWMQSTDRDRDRQV</sequence>
<gene>
    <name evidence="2" type="ORF">BaRGS_00026487</name>
</gene>
<comment type="caution">
    <text evidence="2">The sequence shown here is derived from an EMBL/GenBank/DDBJ whole genome shotgun (WGS) entry which is preliminary data.</text>
</comment>
<feature type="region of interest" description="Disordered" evidence="1">
    <location>
        <begin position="1"/>
        <end position="20"/>
    </location>
</feature>
<feature type="compositionally biased region" description="Basic and acidic residues" evidence="1">
    <location>
        <begin position="85"/>
        <end position="101"/>
    </location>
</feature>
<accession>A0ABD0K4R4</accession>